<feature type="compositionally biased region" description="Basic and acidic residues" evidence="13">
    <location>
        <begin position="642"/>
        <end position="662"/>
    </location>
</feature>
<feature type="compositionally biased region" description="Polar residues" evidence="13">
    <location>
        <begin position="529"/>
        <end position="541"/>
    </location>
</feature>
<dbReference type="CDD" id="cd18003">
    <property type="entry name" value="DEXQc_SRCAP"/>
    <property type="match status" value="1"/>
</dbReference>
<dbReference type="Gene3D" id="3.40.50.10810">
    <property type="entry name" value="Tandem AAA-ATPase domain"/>
    <property type="match status" value="1"/>
</dbReference>
<evidence type="ECO:0000256" key="8">
    <source>
        <dbReference type="ARBA" id="ARBA00022853"/>
    </source>
</evidence>
<dbReference type="GO" id="GO:0042393">
    <property type="term" value="F:histone binding"/>
    <property type="evidence" value="ECO:0007669"/>
    <property type="project" value="TreeGrafter"/>
</dbReference>
<sequence>MQRGPAPNQQPPSTGVPNAGSQQQLPTPGIQQAQQQHVGRGAGVVQHQAVRPGTAQSTPFPNLLQAMSGLSAVNSAQQPGIAQTGQLVYQRPPAYTTPVPAAQHLGQSPAGVGTNPTLVNPQPIQTISTQSQQRTSVGTNGNSAFLLPGITSLEDANLTVAEQRSSMDSPVPRKKIKLEEQPPATEEIGLLRKQICDTMLTDMKKIKDIYTENLTELFFLQSGGNYVDFHAWLKKPSPQLTYFLNSDKLDSDDEENKETKLPSAPGGLSLSNLVPFPAQPVKPEPLQPPAAQLGSTVPSIVQQAPALAKAMTENIGISNIKTGTSGAGTPSVQTPKPPKTPLSPTRLATRQHSISAVYDSTIGSQEAIVERAKQEAQVMQRIADLRKEGLWSSKRLPKVQEMPRNKAHWDYLLEEMQWLAADFAQERKWKKAACRKIASMVSRYHKEQELKAQKAEKEESLRLVRIANSLAKQVKEFWANIEKVVQYKQTSRLEEKRKKALDLHLNFIVDQTEKYSSWLSQGLTTKSTTSSVQGSIVSSPEHSQDDDDFQPDKDESDDEETIEQAEAEGMDDESTQQEIEALQKESELPIEDLIKTLHPEYLETPAGSSTMGSDVEADDEGADEEFKSAEEDEVDDEDTIEEQEKAEKKDYKGELQDLKDEGEMSIEELAKKYAGAYDSDFEMPESSDEGETSTEEESESTEEEEASDASEELEDVGMEYLIHPENKPEDIQAGGDSTETKGPGKEITDIAAAAQSLQPTGYTLETTQVKVPVPFLLKHSLREYQYVGLDWLATMYEKKLNGILADEMGLGKTIQTIALLAHLACEKGVWGPHLIVVPTSVMLNWEMELKKWCPAFKILTYYGNQKERKQKRQGWTKTNAFHVCITSYKLVIQDHQAFRRKKWKYFILDEAQNIKNFKSQRWQTLLNFSSQRRLLLTGTPLQNNLMELWSLMHFLMPHVFQSHREFKEWFANPLSGMIEGSQEYNENLIRRLHKVLRPFLLRRLKADVEKQMPKKYEHVVMCRLSKRQRFLYDDFMAQAKTKEMLASGHFMSVINILMQLRKVCNHPNLFDPRPIMSPFQTEGITYQTASAVLRALDYDPFKHVNLQALSPSLATLELSLPAYAAHRVKKLQTPKPLIVEIDSQPEPVPRPKPFKLKDFVLRSASPSVQSGRLSPFAPIQQRSASPLPGKSPLTRSPASTPTPLQVRIQGSPSPSLIVPTSINTTQPEQLPGYTGPARASTPGQGLLLASSTQSLSTGQLGSQSQPITVQIHHTQQGTRLLIPSSQLTQLPAGFLQIVQSSTGQHILTTAATSQGTPVQAVAPVQTTTTTTAASASPVPSTTVVRAASPAASVVTVRSASPATSAAGVRAGSPAVSITGTAVRAASPATSASAATVTLMNGLPPVSTPTTPVSTPKSTLPVSSSVVVTPKPVVRVSPMSVESAAVSASSSQPAASTPSKSVIGTRSQRKSLEKAKEAPEKSPFYLESLAQKRAEHRQEKLERIAKINARHCDWKPVYGQDLCAAVDVLSGLKSTTVLDNTMRGLGYVNCYHAQHRSKLYNPEMYYRWTQPLMDIVHTPEKYVEEMKDILERYCFLIPPVKAPEITMHASHPPPSLLTERRTRYFTLQTALSPKAMCLHKMATNMMVWFPEPRLIQYDCGKLQTLAVLLRRLKSEGHKVLIFTQMTKMLDVLEVFLSYHGHRYLRLDGTTRVEMRQALMERFNMDKRIFAFILSTRSGGLGMNLTGADTVIFYDSDWNPTMDAQAQDRCHRIGQTRDVHIYRLISEKTVEENILKKASQKRLLGDVAIEGGNFTTAFFRQNTIQELFEEPSGLDSLVKEKAEKAAAQQAVKTTQPAPELSESQLEQALCDAEDETDVQAAKIVHAEQKAELAEFDETIPWDETEAARREEESKVEKELSMLENELMSVERYAVKFVESQIEPFNVEELKQAEDAIDSAKKDWELNRLKALKEEEERRLEIEEDEMLFTYSRDDACNQVKRKKKTAKVASKDREDVSKVKDGELNGSKPLRLPTRHSSRAASRASTPNQSEAAGGGGSKNRASKDCKGSSSKSEESESIGSPRTRSRPGSVDNEANKTPLRIVIPKQSPRSNSAVTSPKQGTKSKLLSPRSSSSNSTPKVSPRSTPKSSPKSNMSSPKEIVVPVSWSNPNLVIRTRRASAQTRFRQDSESSEVDVVSVCTDTTPSLLRPTPPVIGARKVVKLSHSAPQLQLSNSLAEVQEVLNHVAEVKESPPSIKRPLLTHPVCPELNNIPDNTEVVHTNNGGPLHISTASETELGNQDSSALSPQKMLTERHWTDALNFS</sequence>
<gene>
    <name evidence="18" type="primary">LOC106151133</name>
</gene>
<keyword evidence="3" id="KW-0597">Phosphoprotein</keyword>
<dbReference type="GO" id="GO:0016887">
    <property type="term" value="F:ATP hydrolysis activity"/>
    <property type="evidence" value="ECO:0007669"/>
    <property type="project" value="TreeGrafter"/>
</dbReference>
<feature type="compositionally biased region" description="Polar residues" evidence="13">
    <location>
        <begin position="1193"/>
        <end position="1217"/>
    </location>
</feature>
<dbReference type="SMART" id="SM00487">
    <property type="entry name" value="DEXDc"/>
    <property type="match status" value="1"/>
</dbReference>
<keyword evidence="10" id="KW-0238">DNA-binding</keyword>
<dbReference type="Proteomes" id="UP000085678">
    <property type="component" value="Unplaced"/>
</dbReference>
<feature type="compositionally biased region" description="Low complexity" evidence="13">
    <location>
        <begin position="2121"/>
        <end position="2156"/>
    </location>
</feature>
<dbReference type="GO" id="GO:0004386">
    <property type="term" value="F:helicase activity"/>
    <property type="evidence" value="ECO:0007669"/>
    <property type="project" value="UniProtKB-KW"/>
</dbReference>
<keyword evidence="12" id="KW-0539">Nucleus</keyword>
<protein>
    <submittedName>
        <fullName evidence="18">Helicase SRCAP</fullName>
    </submittedName>
</protein>
<dbReference type="InterPro" id="IPR050520">
    <property type="entry name" value="INO80/SWR1_helicase"/>
</dbReference>
<feature type="region of interest" description="Disordered" evidence="13">
    <location>
        <begin position="320"/>
        <end position="347"/>
    </location>
</feature>
<feature type="region of interest" description="Disordered" evidence="13">
    <location>
        <begin position="1168"/>
        <end position="1217"/>
    </location>
</feature>
<dbReference type="GO" id="GO:0005524">
    <property type="term" value="F:ATP binding"/>
    <property type="evidence" value="ECO:0007669"/>
    <property type="project" value="UniProtKB-KW"/>
</dbReference>
<evidence type="ECO:0000259" key="15">
    <source>
        <dbReference type="PROSITE" id="PS51194"/>
    </source>
</evidence>
<evidence type="ECO:0000259" key="16">
    <source>
        <dbReference type="PROSITE" id="PS51204"/>
    </source>
</evidence>
<dbReference type="FunFam" id="1.20.120.850:FF:000012">
    <property type="entry name" value="protein PHOTOPERIOD-INDEPENDENT EARLY FLOWERING 1 isoform X3"/>
    <property type="match status" value="1"/>
</dbReference>
<feature type="domain" description="Helicase C-terminal" evidence="15">
    <location>
        <begin position="1663"/>
        <end position="1813"/>
    </location>
</feature>
<evidence type="ECO:0000259" key="14">
    <source>
        <dbReference type="PROSITE" id="PS51192"/>
    </source>
</evidence>
<dbReference type="InParanoid" id="A0A1S3H104"/>
<dbReference type="SMART" id="SM00573">
    <property type="entry name" value="HSA"/>
    <property type="match status" value="1"/>
</dbReference>
<dbReference type="RefSeq" id="XP_013379688.1">
    <property type="nucleotide sequence ID" value="XM_013524234.1"/>
</dbReference>
<feature type="region of interest" description="Disordered" evidence="13">
    <location>
        <begin position="1997"/>
        <end position="2159"/>
    </location>
</feature>
<keyword evidence="8" id="KW-0156">Chromatin regulator</keyword>
<comment type="subcellular location">
    <subcellularLocation>
        <location evidence="1">Nucleus</location>
    </subcellularLocation>
</comment>
<feature type="region of interest" description="Disordered" evidence="13">
    <location>
        <begin position="250"/>
        <end position="269"/>
    </location>
</feature>
<evidence type="ECO:0000256" key="6">
    <source>
        <dbReference type="ARBA" id="ARBA00022806"/>
    </source>
</evidence>
<reference evidence="18" key="1">
    <citation type="submission" date="2025-08" db="UniProtKB">
        <authorList>
            <consortium name="RefSeq"/>
        </authorList>
    </citation>
    <scope>IDENTIFICATION</scope>
    <source>
        <tissue evidence="18">Gonads</tissue>
    </source>
</reference>
<dbReference type="PROSITE" id="PS51194">
    <property type="entry name" value="HELICASE_CTER"/>
    <property type="match status" value="1"/>
</dbReference>
<evidence type="ECO:0000256" key="13">
    <source>
        <dbReference type="SAM" id="MobiDB-lite"/>
    </source>
</evidence>
<keyword evidence="7" id="KW-0067">ATP-binding</keyword>
<dbReference type="GO" id="GO:0000812">
    <property type="term" value="C:Swr1 complex"/>
    <property type="evidence" value="ECO:0007669"/>
    <property type="project" value="TreeGrafter"/>
</dbReference>
<dbReference type="GO" id="GO:0006338">
    <property type="term" value="P:chromatin remodeling"/>
    <property type="evidence" value="ECO:0007669"/>
    <property type="project" value="TreeGrafter"/>
</dbReference>
<dbReference type="InterPro" id="IPR001650">
    <property type="entry name" value="Helicase_C-like"/>
</dbReference>
<dbReference type="GeneID" id="106151133"/>
<dbReference type="Pfam" id="PF00271">
    <property type="entry name" value="Helicase_C"/>
    <property type="match status" value="1"/>
</dbReference>
<dbReference type="SMART" id="SM00490">
    <property type="entry name" value="HELICc"/>
    <property type="match status" value="1"/>
</dbReference>
<keyword evidence="4" id="KW-0547">Nucleotide-binding</keyword>
<dbReference type="InterPro" id="IPR014012">
    <property type="entry name" value="HSA_dom"/>
</dbReference>
<dbReference type="InterPro" id="IPR031575">
    <property type="entry name" value="EP400_N"/>
</dbReference>
<evidence type="ECO:0000256" key="4">
    <source>
        <dbReference type="ARBA" id="ARBA00022741"/>
    </source>
</evidence>
<dbReference type="FunFam" id="3.40.50.300:FF:000529">
    <property type="entry name" value="helicase SRCAP isoform X1"/>
    <property type="match status" value="1"/>
</dbReference>
<dbReference type="STRING" id="7574.A0A1S3H104"/>
<feature type="domain" description="Helicase ATP-binding" evidence="14">
    <location>
        <begin position="793"/>
        <end position="958"/>
    </location>
</feature>
<evidence type="ECO:0000256" key="7">
    <source>
        <dbReference type="ARBA" id="ARBA00022840"/>
    </source>
</evidence>
<dbReference type="PROSITE" id="PS51204">
    <property type="entry name" value="HSA"/>
    <property type="match status" value="1"/>
</dbReference>
<dbReference type="InterPro" id="IPR027417">
    <property type="entry name" value="P-loop_NTPase"/>
</dbReference>
<dbReference type="FunFam" id="3.40.50.10810:FF:000005">
    <property type="entry name" value="Photoperiod-independent early flowering 1"/>
    <property type="match status" value="1"/>
</dbReference>
<feature type="compositionally biased region" description="Basic and acidic residues" evidence="13">
    <location>
        <begin position="2007"/>
        <end position="2021"/>
    </location>
</feature>
<keyword evidence="5" id="KW-0378">Hydrolase</keyword>
<dbReference type="InterPro" id="IPR014001">
    <property type="entry name" value="Helicase_ATP-bd"/>
</dbReference>
<evidence type="ECO:0000256" key="9">
    <source>
        <dbReference type="ARBA" id="ARBA00023015"/>
    </source>
</evidence>
<dbReference type="PANTHER" id="PTHR45685:SF1">
    <property type="entry name" value="HELICASE SRCAP"/>
    <property type="match status" value="1"/>
</dbReference>
<feature type="compositionally biased region" description="Polar residues" evidence="13">
    <location>
        <begin position="2106"/>
        <end position="2119"/>
    </location>
</feature>
<dbReference type="KEGG" id="lak:106151133"/>
<dbReference type="GO" id="GO:0010557">
    <property type="term" value="P:positive regulation of macromolecule biosynthetic process"/>
    <property type="evidence" value="ECO:0007669"/>
    <property type="project" value="UniProtKB-ARBA"/>
</dbReference>
<feature type="region of interest" description="Disordered" evidence="13">
    <location>
        <begin position="1445"/>
        <end position="1478"/>
    </location>
</feature>
<dbReference type="InterPro" id="IPR038718">
    <property type="entry name" value="SNF2-like_sf"/>
</dbReference>
<feature type="compositionally biased region" description="Acidic residues" evidence="13">
    <location>
        <begin position="544"/>
        <end position="575"/>
    </location>
</feature>
<evidence type="ECO:0000256" key="1">
    <source>
        <dbReference type="ARBA" id="ARBA00004123"/>
    </source>
</evidence>
<comment type="similarity">
    <text evidence="2">Belongs to the SNF2/RAD54 helicase family. SWR1 subfamily.</text>
</comment>
<dbReference type="OrthoDB" id="448448at2759"/>
<dbReference type="InterPro" id="IPR000330">
    <property type="entry name" value="SNF2_N"/>
</dbReference>
<feature type="compositionally biased region" description="Acidic residues" evidence="13">
    <location>
        <begin position="630"/>
        <end position="641"/>
    </location>
</feature>
<feature type="compositionally biased region" description="Acidic residues" evidence="13">
    <location>
        <begin position="679"/>
        <end position="712"/>
    </location>
</feature>
<keyword evidence="17" id="KW-1185">Reference proteome</keyword>
<name>A0A1S3H104_LINAN</name>
<dbReference type="GO" id="GO:0010468">
    <property type="term" value="P:regulation of gene expression"/>
    <property type="evidence" value="ECO:0007669"/>
    <property type="project" value="UniProtKB-ARBA"/>
</dbReference>
<dbReference type="Gene3D" id="3.40.50.300">
    <property type="entry name" value="P-loop containing nucleotide triphosphate hydrolases"/>
    <property type="match status" value="1"/>
</dbReference>
<evidence type="ECO:0000313" key="18">
    <source>
        <dbReference type="RefSeq" id="XP_013379688.1"/>
    </source>
</evidence>
<keyword evidence="6 18" id="KW-0347">Helicase</keyword>
<proteinExistence type="inferred from homology"/>
<evidence type="ECO:0000256" key="5">
    <source>
        <dbReference type="ARBA" id="ARBA00022801"/>
    </source>
</evidence>
<dbReference type="Pfam" id="PF00176">
    <property type="entry name" value="SNF2-rel_dom"/>
    <property type="match status" value="1"/>
</dbReference>
<keyword evidence="9" id="KW-0805">Transcription regulation</keyword>
<dbReference type="PANTHER" id="PTHR45685">
    <property type="entry name" value="HELICASE SRCAP-RELATED"/>
    <property type="match status" value="1"/>
</dbReference>
<dbReference type="Pfam" id="PF07529">
    <property type="entry name" value="HSA"/>
    <property type="match status" value="1"/>
</dbReference>
<evidence type="ECO:0000256" key="10">
    <source>
        <dbReference type="ARBA" id="ARBA00023125"/>
    </source>
</evidence>
<feature type="compositionally biased region" description="Basic and acidic residues" evidence="13">
    <location>
        <begin position="1469"/>
        <end position="1478"/>
    </location>
</feature>
<feature type="region of interest" description="Disordered" evidence="13">
    <location>
        <begin position="1"/>
        <end position="61"/>
    </location>
</feature>
<feature type="compositionally biased region" description="Polar residues" evidence="13">
    <location>
        <begin position="320"/>
        <end position="333"/>
    </location>
</feature>
<feature type="region of interest" description="Disordered" evidence="13">
    <location>
        <begin position="529"/>
        <end position="712"/>
    </location>
</feature>
<dbReference type="CDD" id="cd18793">
    <property type="entry name" value="SF2_C_SNF"/>
    <property type="match status" value="1"/>
</dbReference>
<dbReference type="GO" id="GO:0140096">
    <property type="term" value="F:catalytic activity, acting on a protein"/>
    <property type="evidence" value="ECO:0007669"/>
    <property type="project" value="UniProtKB-ARBA"/>
</dbReference>
<evidence type="ECO:0000256" key="2">
    <source>
        <dbReference type="ARBA" id="ARBA00009220"/>
    </source>
</evidence>
<dbReference type="Pfam" id="PF15790">
    <property type="entry name" value="EP400_N"/>
    <property type="match status" value="1"/>
</dbReference>
<evidence type="ECO:0000256" key="11">
    <source>
        <dbReference type="ARBA" id="ARBA00023163"/>
    </source>
</evidence>
<evidence type="ECO:0000256" key="12">
    <source>
        <dbReference type="ARBA" id="ARBA00023242"/>
    </source>
</evidence>
<dbReference type="InterPro" id="IPR049730">
    <property type="entry name" value="SNF2/RAD54-like_C"/>
</dbReference>
<evidence type="ECO:0000313" key="17">
    <source>
        <dbReference type="Proteomes" id="UP000085678"/>
    </source>
</evidence>
<dbReference type="SUPFAM" id="SSF52540">
    <property type="entry name" value="P-loop containing nucleoside triphosphate hydrolases"/>
    <property type="match status" value="3"/>
</dbReference>
<dbReference type="Gene3D" id="1.20.120.850">
    <property type="entry name" value="SWI2/SNF2 ATPases, N-terminal domain"/>
    <property type="match status" value="1"/>
</dbReference>
<dbReference type="FunCoup" id="A0A1S3H104">
    <property type="interactions" value="2292"/>
</dbReference>
<evidence type="ECO:0000256" key="3">
    <source>
        <dbReference type="ARBA" id="ARBA00022553"/>
    </source>
</evidence>
<feature type="domain" description="HSA" evidence="16">
    <location>
        <begin position="396"/>
        <end position="468"/>
    </location>
</feature>
<accession>A0A1S3H104</accession>
<feature type="compositionally biased region" description="Low complexity" evidence="13">
    <location>
        <begin position="1445"/>
        <end position="1460"/>
    </location>
</feature>
<keyword evidence="11" id="KW-0804">Transcription</keyword>
<dbReference type="GO" id="GO:0003677">
    <property type="term" value="F:DNA binding"/>
    <property type="evidence" value="ECO:0007669"/>
    <property type="project" value="UniProtKB-KW"/>
</dbReference>
<feature type="compositionally biased region" description="Polar residues" evidence="13">
    <location>
        <begin position="11"/>
        <end position="37"/>
    </location>
</feature>
<feature type="compositionally biased region" description="Basic and acidic residues" evidence="13">
    <location>
        <begin position="581"/>
        <end position="601"/>
    </location>
</feature>
<organism evidence="17 18">
    <name type="scientific">Lingula anatina</name>
    <name type="common">Brachiopod</name>
    <name type="synonym">Lingula unguis</name>
    <dbReference type="NCBI Taxonomy" id="7574"/>
    <lineage>
        <taxon>Eukaryota</taxon>
        <taxon>Metazoa</taxon>
        <taxon>Spiralia</taxon>
        <taxon>Lophotrochozoa</taxon>
        <taxon>Brachiopoda</taxon>
        <taxon>Linguliformea</taxon>
        <taxon>Lingulata</taxon>
        <taxon>Lingulida</taxon>
        <taxon>Linguloidea</taxon>
        <taxon>Lingulidae</taxon>
        <taxon>Lingula</taxon>
    </lineage>
</organism>
<feature type="compositionally biased region" description="Basic and acidic residues" evidence="13">
    <location>
        <begin position="2060"/>
        <end position="2073"/>
    </location>
</feature>
<dbReference type="PROSITE" id="PS51192">
    <property type="entry name" value="HELICASE_ATP_BIND_1"/>
    <property type="match status" value="1"/>
</dbReference>